<feature type="transmembrane region" description="Helical" evidence="1">
    <location>
        <begin position="358"/>
        <end position="378"/>
    </location>
</feature>
<reference evidence="2" key="1">
    <citation type="submission" date="2024-05" db="EMBL/GenBank/DDBJ databases">
        <title>Metabacillus sp. nov., isolated from the rhizosphere soil of tomato plants.</title>
        <authorList>
            <person name="Ma R."/>
        </authorList>
    </citation>
    <scope>NUCLEOTIDE SEQUENCE</scope>
    <source>
        <strain evidence="2">DBTR6</strain>
    </source>
</reference>
<evidence type="ECO:0000256" key="1">
    <source>
        <dbReference type="SAM" id="Phobius"/>
    </source>
</evidence>
<name>A0ABS7USH2_9BACI</name>
<keyword evidence="1" id="KW-0812">Transmembrane</keyword>
<dbReference type="Proteomes" id="UP001165287">
    <property type="component" value="Unassembled WGS sequence"/>
</dbReference>
<dbReference type="Gene3D" id="1.10.287.1260">
    <property type="match status" value="3"/>
</dbReference>
<feature type="transmembrane region" description="Helical" evidence="1">
    <location>
        <begin position="20"/>
        <end position="38"/>
    </location>
</feature>
<feature type="transmembrane region" description="Helical" evidence="1">
    <location>
        <begin position="72"/>
        <end position="95"/>
    </location>
</feature>
<evidence type="ECO:0000313" key="3">
    <source>
        <dbReference type="Proteomes" id="UP001165287"/>
    </source>
</evidence>
<feature type="transmembrane region" description="Helical" evidence="1">
    <location>
        <begin position="115"/>
        <end position="133"/>
    </location>
</feature>
<feature type="transmembrane region" description="Helical" evidence="1">
    <location>
        <begin position="430"/>
        <end position="447"/>
    </location>
</feature>
<feature type="transmembrane region" description="Helical" evidence="1">
    <location>
        <begin position="390"/>
        <end position="410"/>
    </location>
</feature>
<keyword evidence="1" id="KW-0472">Membrane</keyword>
<feature type="transmembrane region" description="Helical" evidence="1">
    <location>
        <begin position="297"/>
        <end position="317"/>
    </location>
</feature>
<feature type="transmembrane region" description="Helical" evidence="1">
    <location>
        <begin position="459"/>
        <end position="480"/>
    </location>
</feature>
<feature type="transmembrane region" description="Helical" evidence="1">
    <location>
        <begin position="259"/>
        <end position="277"/>
    </location>
</feature>
<dbReference type="EMBL" id="JAIQUM010000028">
    <property type="protein sequence ID" value="MBZ5751251.1"/>
    <property type="molecule type" value="Genomic_DNA"/>
</dbReference>
<keyword evidence="3" id="KW-1185">Reference proteome</keyword>
<keyword evidence="1" id="KW-1133">Transmembrane helix</keyword>
<dbReference type="RefSeq" id="WP_224139514.1">
    <property type="nucleotide sequence ID" value="NZ_JAIQUM010000028.1"/>
</dbReference>
<comment type="caution">
    <text evidence="2">The sequence shown here is derived from an EMBL/GenBank/DDBJ whole genome shotgun (WGS) entry which is preliminary data.</text>
</comment>
<organism evidence="2 3">
    <name type="scientific">Metabacillus rhizolycopersici</name>
    <dbReference type="NCBI Taxonomy" id="2875709"/>
    <lineage>
        <taxon>Bacteria</taxon>
        <taxon>Bacillati</taxon>
        <taxon>Bacillota</taxon>
        <taxon>Bacilli</taxon>
        <taxon>Bacillales</taxon>
        <taxon>Bacillaceae</taxon>
        <taxon>Metabacillus</taxon>
    </lineage>
</organism>
<sequence length="502" mass="55579">MNIRDMMDGWYIYTDQIPNLLLALLVLLIGWLIAKGIGKVVEAALKKTSLDNKLFSDFGRRKHSIEFISGKIIYYTLLIVVWIIFFNILNLSLIAEPLVEMVSTMTAAIPHLLKAALILLFAWVVAIVLRLLFKKVATMFHLERKLVKWKMTNSEQEASNKVNSIAKAIFYFVLLLFLPGVLAALQMEGISEPFSNALSTILAFIPKLFAAAFILLIGWLIAKMVRDILTNFLKSTGTDNLGQRFGLAKNVEETGLSSMIGNIVFIFILIPTIITALEKLELKGIADPAIEMLQDVLTMIPNIAVAVMLLLVGIWLGKWVDRMVTQMLWRLRFDSVFNQIGIGSLTPEKPKYTLSQMVGLLAKIVVVLLFTVEALQIVHLDFLVTLATGVIAYLPMLLAALMILGIGLYLGHLVERILQNIVKHSYSRTLAAIAKYTIFAITVFMALDQLGVAHSIVNAAFILILGGLALAFGLAFGLGGKEFAAKYLGKLDDKVDKGNNNL</sequence>
<dbReference type="PANTHER" id="PTHR30221">
    <property type="entry name" value="SMALL-CONDUCTANCE MECHANOSENSITIVE CHANNEL"/>
    <property type="match status" value="1"/>
</dbReference>
<dbReference type="NCBIfam" id="NF033912">
    <property type="entry name" value="msc"/>
    <property type="match status" value="1"/>
</dbReference>
<gene>
    <name evidence="2" type="ORF">K9V48_13575</name>
</gene>
<feature type="transmembrane region" description="Helical" evidence="1">
    <location>
        <begin position="197"/>
        <end position="222"/>
    </location>
</feature>
<dbReference type="InterPro" id="IPR008910">
    <property type="entry name" value="MSC_TM_helix"/>
</dbReference>
<feature type="transmembrane region" description="Helical" evidence="1">
    <location>
        <begin position="168"/>
        <end position="185"/>
    </location>
</feature>
<evidence type="ECO:0000313" key="2">
    <source>
        <dbReference type="EMBL" id="MBZ5751251.1"/>
    </source>
</evidence>
<dbReference type="PANTHER" id="PTHR30221:SF1">
    <property type="entry name" value="SMALL-CONDUCTANCE MECHANOSENSITIVE CHANNEL"/>
    <property type="match status" value="1"/>
</dbReference>
<dbReference type="Pfam" id="PF05552">
    <property type="entry name" value="MS_channel_1st_1"/>
    <property type="match status" value="5"/>
</dbReference>
<protein>
    <submittedName>
        <fullName evidence="2">Mechanosensitive ion channel</fullName>
    </submittedName>
</protein>
<proteinExistence type="predicted"/>
<dbReference type="InterPro" id="IPR045275">
    <property type="entry name" value="MscS_archaea/bacteria_type"/>
</dbReference>
<accession>A0ABS7USH2</accession>